<feature type="transmembrane region" description="Helical" evidence="1">
    <location>
        <begin position="21"/>
        <end position="40"/>
    </location>
</feature>
<keyword evidence="1" id="KW-0472">Membrane</keyword>
<reference evidence="2 3" key="1">
    <citation type="journal article" date="2011" name="Appl. Environ. Microbiol.">
        <title>Contribution of a Sodium Ion Gradient to Energy Conservation during Fermentation in the Cyanobacterium Arthrospira (Spirulina) maxima CS-328.</title>
        <authorList>
            <person name="Carrieri D."/>
            <person name="Ananyev G."/>
            <person name="Lenz O."/>
            <person name="Bryant D.A."/>
            <person name="Dismukes G.C."/>
        </authorList>
    </citation>
    <scope>NUCLEOTIDE SEQUENCE [LARGE SCALE GENOMIC DNA]</scope>
    <source>
        <strain evidence="2 3">CS-328</strain>
    </source>
</reference>
<organism evidence="2 3">
    <name type="scientific">Limnospira maxima CS-328</name>
    <dbReference type="NCBI Taxonomy" id="513049"/>
    <lineage>
        <taxon>Bacteria</taxon>
        <taxon>Bacillati</taxon>
        <taxon>Cyanobacteriota</taxon>
        <taxon>Cyanophyceae</taxon>
        <taxon>Oscillatoriophycideae</taxon>
        <taxon>Oscillatoriales</taxon>
        <taxon>Sirenicapillariaceae</taxon>
        <taxon>Limnospira</taxon>
    </lineage>
</organism>
<name>B5W4S9_LIMMA</name>
<evidence type="ECO:0000313" key="3">
    <source>
        <dbReference type="Proteomes" id="UP000004061"/>
    </source>
</evidence>
<keyword evidence="3" id="KW-1185">Reference proteome</keyword>
<comment type="caution">
    <text evidence="2">The sequence shown here is derived from an EMBL/GenBank/DDBJ whole genome shotgun (WGS) entry which is preliminary data.</text>
</comment>
<accession>B5W4S9</accession>
<proteinExistence type="predicted"/>
<keyword evidence="1" id="KW-1133">Transmembrane helix</keyword>
<evidence type="ECO:0000256" key="1">
    <source>
        <dbReference type="SAM" id="Phobius"/>
    </source>
</evidence>
<gene>
    <name evidence="2" type="ORF">AmaxDRAFT_3777</name>
</gene>
<dbReference type="AlphaFoldDB" id="B5W4S9"/>
<protein>
    <submittedName>
        <fullName evidence="2">Uncharacterized protein</fullName>
    </submittedName>
</protein>
<sequence length="43" mass="4779">MKANGLQVWIISYIKSRGFCPLNLLILGVSTIAIYLDSILQVI</sequence>
<keyword evidence="1" id="KW-0812">Transmembrane</keyword>
<evidence type="ECO:0000313" key="2">
    <source>
        <dbReference type="EMBL" id="EDZ93525.1"/>
    </source>
</evidence>
<dbReference type="Proteomes" id="UP000004061">
    <property type="component" value="Unassembled WGS sequence"/>
</dbReference>
<dbReference type="EMBL" id="ABYK01000031">
    <property type="protein sequence ID" value="EDZ93525.1"/>
    <property type="molecule type" value="Genomic_DNA"/>
</dbReference>